<name>A0A5N5SWX3_9CRUS</name>
<dbReference type="AlphaFoldDB" id="A0A5N5SWX3"/>
<evidence type="ECO:0000256" key="1">
    <source>
        <dbReference type="SAM" id="MobiDB-lite"/>
    </source>
</evidence>
<proteinExistence type="predicted"/>
<accession>A0A5N5SWX3</accession>
<keyword evidence="3" id="KW-1185">Reference proteome</keyword>
<protein>
    <submittedName>
        <fullName evidence="2">Uncharacterized protein</fullName>
    </submittedName>
</protein>
<feature type="region of interest" description="Disordered" evidence="1">
    <location>
        <begin position="1"/>
        <end position="34"/>
    </location>
</feature>
<evidence type="ECO:0000313" key="3">
    <source>
        <dbReference type="Proteomes" id="UP000326759"/>
    </source>
</evidence>
<comment type="caution">
    <text evidence="2">The sequence shown here is derived from an EMBL/GenBank/DDBJ whole genome shotgun (WGS) entry which is preliminary data.</text>
</comment>
<dbReference type="EMBL" id="SEYY01019315">
    <property type="protein sequence ID" value="KAB7498408.1"/>
    <property type="molecule type" value="Genomic_DNA"/>
</dbReference>
<reference evidence="2 3" key="1">
    <citation type="journal article" date="2019" name="PLoS Biol.">
        <title>Sex chromosomes control vertical transmission of feminizing Wolbachia symbionts in an isopod.</title>
        <authorList>
            <person name="Becking T."/>
            <person name="Chebbi M.A."/>
            <person name="Giraud I."/>
            <person name="Moumen B."/>
            <person name="Laverre T."/>
            <person name="Caubet Y."/>
            <person name="Peccoud J."/>
            <person name="Gilbert C."/>
            <person name="Cordaux R."/>
        </authorList>
    </citation>
    <scope>NUCLEOTIDE SEQUENCE [LARGE SCALE GENOMIC DNA]</scope>
    <source>
        <strain evidence="2">ANa2</strain>
        <tissue evidence="2">Whole body excluding digestive tract and cuticle</tissue>
    </source>
</reference>
<dbReference type="Proteomes" id="UP000326759">
    <property type="component" value="Unassembled WGS sequence"/>
</dbReference>
<gene>
    <name evidence="2" type="ORF">Anas_09647</name>
</gene>
<feature type="non-terminal residue" evidence="2">
    <location>
        <position position="103"/>
    </location>
</feature>
<sequence>MDRELKLTGTGSGSTRGSGRRGNVKISSGEEKTSFSISEDGLEFHYCHPNKMKANYDVKDYKSSLKCVGGYSVDSEQNFWNDKSSLSFLKTDFLLKMIQKKKT</sequence>
<evidence type="ECO:0000313" key="2">
    <source>
        <dbReference type="EMBL" id="KAB7498408.1"/>
    </source>
</evidence>
<organism evidence="2 3">
    <name type="scientific">Armadillidium nasatum</name>
    <dbReference type="NCBI Taxonomy" id="96803"/>
    <lineage>
        <taxon>Eukaryota</taxon>
        <taxon>Metazoa</taxon>
        <taxon>Ecdysozoa</taxon>
        <taxon>Arthropoda</taxon>
        <taxon>Crustacea</taxon>
        <taxon>Multicrustacea</taxon>
        <taxon>Malacostraca</taxon>
        <taxon>Eumalacostraca</taxon>
        <taxon>Peracarida</taxon>
        <taxon>Isopoda</taxon>
        <taxon>Oniscidea</taxon>
        <taxon>Crinocheta</taxon>
        <taxon>Armadillidiidae</taxon>
        <taxon>Armadillidium</taxon>
    </lineage>
</organism>